<dbReference type="Gene3D" id="6.10.250.600">
    <property type="match status" value="1"/>
</dbReference>
<keyword evidence="3 5" id="KW-0285">Flavoprotein</keyword>
<dbReference type="Pfam" id="PF00441">
    <property type="entry name" value="Acyl-CoA_dh_1"/>
    <property type="match status" value="1"/>
</dbReference>
<evidence type="ECO:0000259" key="8">
    <source>
        <dbReference type="Pfam" id="PF02770"/>
    </source>
</evidence>
<dbReference type="PROSITE" id="PS00072">
    <property type="entry name" value="ACYL_COA_DH_1"/>
    <property type="match status" value="1"/>
</dbReference>
<dbReference type="InterPro" id="IPR006091">
    <property type="entry name" value="Acyl-CoA_Oxase/DH_mid-dom"/>
</dbReference>
<protein>
    <submittedName>
        <fullName evidence="10">Acyl-CoA dehydrogenase family protein</fullName>
    </submittedName>
</protein>
<keyword evidence="11" id="KW-1185">Reference proteome</keyword>
<dbReference type="InterPro" id="IPR009100">
    <property type="entry name" value="AcylCoA_DH/oxidase_NM_dom_sf"/>
</dbReference>
<dbReference type="Gene3D" id="1.20.140.10">
    <property type="entry name" value="Butyryl-CoA Dehydrogenase, subunit A, domain 3"/>
    <property type="match status" value="1"/>
</dbReference>
<dbReference type="Pfam" id="PF02770">
    <property type="entry name" value="Acyl-CoA_dh_M"/>
    <property type="match status" value="1"/>
</dbReference>
<organism evidence="10 11">
    <name type="scientific">Actinoplanes aureus</name>
    <dbReference type="NCBI Taxonomy" id="2792083"/>
    <lineage>
        <taxon>Bacteria</taxon>
        <taxon>Bacillati</taxon>
        <taxon>Actinomycetota</taxon>
        <taxon>Actinomycetes</taxon>
        <taxon>Micromonosporales</taxon>
        <taxon>Micromonosporaceae</taxon>
        <taxon>Actinoplanes</taxon>
    </lineage>
</organism>
<feature type="domain" description="Acyl-CoA dehydrogenase/oxidase C-terminal" evidence="7">
    <location>
        <begin position="292"/>
        <end position="441"/>
    </location>
</feature>
<evidence type="ECO:0000256" key="2">
    <source>
        <dbReference type="ARBA" id="ARBA00009347"/>
    </source>
</evidence>
<dbReference type="InterPro" id="IPR009075">
    <property type="entry name" value="AcylCo_DH/oxidase_C"/>
</dbReference>
<evidence type="ECO:0000313" key="11">
    <source>
        <dbReference type="Proteomes" id="UP000598146"/>
    </source>
</evidence>
<evidence type="ECO:0000256" key="1">
    <source>
        <dbReference type="ARBA" id="ARBA00001974"/>
    </source>
</evidence>
<dbReference type="Proteomes" id="UP000598146">
    <property type="component" value="Unassembled WGS sequence"/>
</dbReference>
<evidence type="ECO:0000259" key="9">
    <source>
        <dbReference type="Pfam" id="PF18158"/>
    </source>
</evidence>
<feature type="domain" description="Adaptive response protein AidB N-terminal" evidence="9">
    <location>
        <begin position="20"/>
        <end position="174"/>
    </location>
</feature>
<dbReference type="SUPFAM" id="SSF47203">
    <property type="entry name" value="Acyl-CoA dehydrogenase C-terminal domain-like"/>
    <property type="match status" value="1"/>
</dbReference>
<dbReference type="InterPro" id="IPR036250">
    <property type="entry name" value="AcylCo_DH-like_C"/>
</dbReference>
<reference evidence="10" key="1">
    <citation type="submission" date="2020-11" db="EMBL/GenBank/DDBJ databases">
        <title>Isolation and identification of active actinomycetes.</title>
        <authorList>
            <person name="Sun X."/>
        </authorList>
    </citation>
    <scope>NUCLEOTIDE SEQUENCE</scope>
    <source>
        <strain evidence="10">NEAU-A11</strain>
    </source>
</reference>
<dbReference type="InterPro" id="IPR052904">
    <property type="entry name" value="Acyl-CoA_dehydrogenase-like"/>
</dbReference>
<feature type="region of interest" description="Disordered" evidence="6">
    <location>
        <begin position="1"/>
        <end position="23"/>
    </location>
</feature>
<evidence type="ECO:0000313" key="10">
    <source>
        <dbReference type="EMBL" id="MBG0562128.1"/>
    </source>
</evidence>
<dbReference type="PANTHER" id="PTHR42707:SF3">
    <property type="entry name" value="ACYL-COA DEHYDROGENASE AIDB-RELATED"/>
    <property type="match status" value="1"/>
</dbReference>
<evidence type="ECO:0000256" key="5">
    <source>
        <dbReference type="RuleBase" id="RU362125"/>
    </source>
</evidence>
<keyword evidence="4 5" id="KW-0274">FAD</keyword>
<dbReference type="SUPFAM" id="SSF56645">
    <property type="entry name" value="Acyl-CoA dehydrogenase NM domain-like"/>
    <property type="match status" value="1"/>
</dbReference>
<dbReference type="PANTHER" id="PTHR42707">
    <property type="entry name" value="ACYL-COA DEHYDROGENASE"/>
    <property type="match status" value="1"/>
</dbReference>
<sequence length="547" mass="58207">MRPVTATTATSSGSTHEVFNQPPPLAGHDVAADAALLEAAEREGAGWAVADLHRLGRLAGGEQAQRWGDEANRYEPRLLTHDRYGHRLDEVEFHPSWHRLMDVAVAEGLAGAAWADPRPGAHVARAAGFHVWSQVEAGHACPISMTYAVVPALRQSPELAAVYEPLLTSRVYDPGLRTPGQKRGLLAGMGMTEKQGGSDVRANTTTAAPAGDGTWTLRGHKWFTSAPMCDLFLVLAQAPGGLSCFLVPRVLPDGTRNVFRIQRLKDKLGNRSNASSEPEFDGTVAWLVGAEGQGVRTIIEMVAMTRLDCVIGSASGMRAALTQAIHHARHRAAFGGPLVEKAAMRNVLADLALESEAATALAIRLAGAVDRNEPLRRLAIPVGKFWVCKRQPAVVGEALECLGGNGYVEDSGLPRLYRDAPLNSIWEGSGNVQALDVLRAMRRAPESVEAFLAEAGAAAGADRHLDAAVADLRERLADTSDPEARARRVVERMALVLQGSLLVRHAPAAVADAFCASRLGGDWGQTFGTLSPSADLAAIVERAAAPE</sequence>
<name>A0A931C9S3_9ACTN</name>
<gene>
    <name evidence="10" type="ORF">I4J89_11700</name>
</gene>
<dbReference type="PROSITE" id="PS00073">
    <property type="entry name" value="ACYL_COA_DH_2"/>
    <property type="match status" value="1"/>
</dbReference>
<dbReference type="InterPro" id="IPR041504">
    <property type="entry name" value="AidB_N"/>
</dbReference>
<keyword evidence="5" id="KW-0560">Oxidoreductase</keyword>
<dbReference type="EMBL" id="JADQTO010000005">
    <property type="protein sequence ID" value="MBG0562128.1"/>
    <property type="molecule type" value="Genomic_DNA"/>
</dbReference>
<comment type="cofactor">
    <cofactor evidence="1 5">
        <name>FAD</name>
        <dbReference type="ChEBI" id="CHEBI:57692"/>
    </cofactor>
</comment>
<evidence type="ECO:0000259" key="7">
    <source>
        <dbReference type="Pfam" id="PF00441"/>
    </source>
</evidence>
<feature type="compositionally biased region" description="Low complexity" evidence="6">
    <location>
        <begin position="1"/>
        <end position="15"/>
    </location>
</feature>
<dbReference type="GO" id="GO:0003995">
    <property type="term" value="F:acyl-CoA dehydrogenase activity"/>
    <property type="evidence" value="ECO:0007669"/>
    <property type="project" value="InterPro"/>
</dbReference>
<accession>A0A931C9S3</accession>
<evidence type="ECO:0000256" key="4">
    <source>
        <dbReference type="ARBA" id="ARBA00022827"/>
    </source>
</evidence>
<dbReference type="InterPro" id="IPR006089">
    <property type="entry name" value="Acyl-CoA_DH_CS"/>
</dbReference>
<proteinExistence type="inferred from homology"/>
<feature type="domain" description="Acyl-CoA oxidase/dehydrogenase middle" evidence="8">
    <location>
        <begin position="189"/>
        <end position="281"/>
    </location>
</feature>
<evidence type="ECO:0000256" key="3">
    <source>
        <dbReference type="ARBA" id="ARBA00022630"/>
    </source>
</evidence>
<dbReference type="AlphaFoldDB" id="A0A931C9S3"/>
<comment type="similarity">
    <text evidence="2 5">Belongs to the acyl-CoA dehydrogenase family.</text>
</comment>
<dbReference type="Gene3D" id="2.40.110.20">
    <property type="match status" value="1"/>
</dbReference>
<evidence type="ECO:0000256" key="6">
    <source>
        <dbReference type="SAM" id="MobiDB-lite"/>
    </source>
</evidence>
<dbReference type="Pfam" id="PF18158">
    <property type="entry name" value="AidB_N"/>
    <property type="match status" value="1"/>
</dbReference>
<comment type="caution">
    <text evidence="10">The sequence shown here is derived from an EMBL/GenBank/DDBJ whole genome shotgun (WGS) entry which is preliminary data.</text>
</comment>